<protein>
    <submittedName>
        <fullName evidence="1">Uncharacterized protein</fullName>
    </submittedName>
</protein>
<organism evidence="1 2">
    <name type="scientific">Melastoma candidum</name>
    <dbReference type="NCBI Taxonomy" id="119954"/>
    <lineage>
        <taxon>Eukaryota</taxon>
        <taxon>Viridiplantae</taxon>
        <taxon>Streptophyta</taxon>
        <taxon>Embryophyta</taxon>
        <taxon>Tracheophyta</taxon>
        <taxon>Spermatophyta</taxon>
        <taxon>Magnoliopsida</taxon>
        <taxon>eudicotyledons</taxon>
        <taxon>Gunneridae</taxon>
        <taxon>Pentapetalae</taxon>
        <taxon>rosids</taxon>
        <taxon>malvids</taxon>
        <taxon>Myrtales</taxon>
        <taxon>Melastomataceae</taxon>
        <taxon>Melastomatoideae</taxon>
        <taxon>Melastomateae</taxon>
        <taxon>Melastoma</taxon>
    </lineage>
</organism>
<accession>A0ACB9RRC6</accession>
<sequence length="226" mass="25028">MRGSLIQAIQVNEIHGSSTKRNKEWQEKLPFCQSSRPIPSLSTWISLPCWTAPTMPSFDVMIPPKSESPFTPASKTSRARARCLVSLSAQALSPVHRPWKESSRGCLVRTGLTRPSWSYSGYPLYTGRCTQFSRDACGFEVTPLQCGIPVAPPNSKRTGGQPECDLSLRLGTGPNPVTGAWWSNKRSLLGDHWSKVQETPSAREKIANAATHRYPVEEDLLNMPHP</sequence>
<comment type="caution">
    <text evidence="1">The sequence shown here is derived from an EMBL/GenBank/DDBJ whole genome shotgun (WGS) entry which is preliminary data.</text>
</comment>
<dbReference type="Proteomes" id="UP001057402">
    <property type="component" value="Chromosome 3"/>
</dbReference>
<dbReference type="EMBL" id="CM042882">
    <property type="protein sequence ID" value="KAI4380963.1"/>
    <property type="molecule type" value="Genomic_DNA"/>
</dbReference>
<proteinExistence type="predicted"/>
<evidence type="ECO:0000313" key="2">
    <source>
        <dbReference type="Proteomes" id="UP001057402"/>
    </source>
</evidence>
<gene>
    <name evidence="1" type="ORF">MLD38_007089</name>
</gene>
<evidence type="ECO:0000313" key="1">
    <source>
        <dbReference type="EMBL" id="KAI4380963.1"/>
    </source>
</evidence>
<reference evidence="2" key="1">
    <citation type="journal article" date="2023" name="Front. Plant Sci.">
        <title>Chromosomal-level genome assembly of Melastoma candidum provides insights into trichome evolution.</title>
        <authorList>
            <person name="Zhong Y."/>
            <person name="Wu W."/>
            <person name="Sun C."/>
            <person name="Zou P."/>
            <person name="Liu Y."/>
            <person name="Dai S."/>
            <person name="Zhou R."/>
        </authorList>
    </citation>
    <scope>NUCLEOTIDE SEQUENCE [LARGE SCALE GENOMIC DNA]</scope>
</reference>
<name>A0ACB9RRC6_9MYRT</name>
<keyword evidence="2" id="KW-1185">Reference proteome</keyword>